<name>A0A1H3YS56_9FLAO</name>
<sequence>MKKITFLVASILLIGGGVANATERNTFSLERRVAVDFRNAEPIVFMESGVEFFIFTDGQFDFNTRPDARHKYNRPYSSGNKNYDERGSHNNRYYGVNVEHDRMGRVRRIGNISISYDRNDRVQRVGSVQMSYNRYALERVGGLEIIYNRRGQVVDTFGSVKGSRVYRNNDNDHCDSGYNQVSNDYADYDFRSQDIIIDRHEPRVGGSVAVRIGGRN</sequence>
<dbReference type="OrthoDB" id="750023at2"/>
<reference evidence="3" key="1">
    <citation type="submission" date="2016-10" db="EMBL/GenBank/DDBJ databases">
        <authorList>
            <person name="Varghese N."/>
            <person name="Submissions S."/>
        </authorList>
    </citation>
    <scope>NUCLEOTIDE SEQUENCE [LARGE SCALE GENOMIC DNA]</scope>
    <source>
        <strain evidence="3">DSM 22376</strain>
    </source>
</reference>
<dbReference type="AlphaFoldDB" id="A0A1H3YS56"/>
<keyword evidence="1" id="KW-0732">Signal</keyword>
<evidence type="ECO:0000256" key="1">
    <source>
        <dbReference type="SAM" id="SignalP"/>
    </source>
</evidence>
<dbReference type="EMBL" id="FNRD01000002">
    <property type="protein sequence ID" value="SEA14011.1"/>
    <property type="molecule type" value="Genomic_DNA"/>
</dbReference>
<dbReference type="RefSeq" id="WP_091085111.1">
    <property type="nucleotide sequence ID" value="NZ_FNRD01000002.1"/>
</dbReference>
<accession>A0A1H3YS56</accession>
<feature type="signal peptide" evidence="1">
    <location>
        <begin position="1"/>
        <end position="21"/>
    </location>
</feature>
<organism evidence="2 3">
    <name type="scientific">Flavobacterium gillisiae</name>
    <dbReference type="NCBI Taxonomy" id="150146"/>
    <lineage>
        <taxon>Bacteria</taxon>
        <taxon>Pseudomonadati</taxon>
        <taxon>Bacteroidota</taxon>
        <taxon>Flavobacteriia</taxon>
        <taxon>Flavobacteriales</taxon>
        <taxon>Flavobacteriaceae</taxon>
        <taxon>Flavobacterium</taxon>
    </lineage>
</organism>
<dbReference type="Proteomes" id="UP000198951">
    <property type="component" value="Unassembled WGS sequence"/>
</dbReference>
<feature type="chain" id="PRO_5011673732" evidence="1">
    <location>
        <begin position="22"/>
        <end position="216"/>
    </location>
</feature>
<evidence type="ECO:0000313" key="3">
    <source>
        <dbReference type="Proteomes" id="UP000198951"/>
    </source>
</evidence>
<gene>
    <name evidence="2" type="ORF">SAMN05443667_10299</name>
</gene>
<keyword evidence="3" id="KW-1185">Reference proteome</keyword>
<evidence type="ECO:0000313" key="2">
    <source>
        <dbReference type="EMBL" id="SEA14011.1"/>
    </source>
</evidence>
<dbReference type="STRING" id="150146.SAMN05443667_10299"/>
<proteinExistence type="predicted"/>
<protein>
    <submittedName>
        <fullName evidence="2">Uncharacterized protein</fullName>
    </submittedName>
</protein>